<dbReference type="NCBIfam" id="TIGR00018">
    <property type="entry name" value="panC"/>
    <property type="match status" value="1"/>
</dbReference>
<dbReference type="Gene3D" id="3.40.50.620">
    <property type="entry name" value="HUPs"/>
    <property type="match status" value="1"/>
</dbReference>
<dbReference type="PANTHER" id="PTHR21299:SF1">
    <property type="entry name" value="PANTOATE--BETA-ALANINE LIGASE"/>
    <property type="match status" value="1"/>
</dbReference>
<evidence type="ECO:0000256" key="2">
    <source>
        <dbReference type="ARBA" id="ARBA00009256"/>
    </source>
</evidence>
<organism evidence="9 10">
    <name type="scientific">Asaia krungthepensis NRIC 0535</name>
    <dbReference type="NCBI Taxonomy" id="1307925"/>
    <lineage>
        <taxon>Bacteria</taxon>
        <taxon>Pseudomonadati</taxon>
        <taxon>Pseudomonadota</taxon>
        <taxon>Alphaproteobacteria</taxon>
        <taxon>Acetobacterales</taxon>
        <taxon>Acetobacteraceae</taxon>
        <taxon>Asaia</taxon>
    </lineage>
</organism>
<comment type="pathway">
    <text evidence="1 8">Cofactor biosynthesis; (R)-pantothenate biosynthesis; (R)-pantothenate from (R)-pantoate and beta-alanine: step 1/1.</text>
</comment>
<feature type="active site" description="Proton donor" evidence="8">
    <location>
        <position position="36"/>
    </location>
</feature>
<comment type="catalytic activity">
    <reaction evidence="7 8">
        <text>(R)-pantoate + beta-alanine + ATP = (R)-pantothenate + AMP + diphosphate + H(+)</text>
        <dbReference type="Rhea" id="RHEA:10912"/>
        <dbReference type="ChEBI" id="CHEBI:15378"/>
        <dbReference type="ChEBI" id="CHEBI:15980"/>
        <dbReference type="ChEBI" id="CHEBI:29032"/>
        <dbReference type="ChEBI" id="CHEBI:30616"/>
        <dbReference type="ChEBI" id="CHEBI:33019"/>
        <dbReference type="ChEBI" id="CHEBI:57966"/>
        <dbReference type="ChEBI" id="CHEBI:456215"/>
        <dbReference type="EC" id="6.3.2.1"/>
    </reaction>
</comment>
<evidence type="ECO:0000256" key="3">
    <source>
        <dbReference type="ARBA" id="ARBA00022598"/>
    </source>
</evidence>
<dbReference type="EMBL" id="BAPV01000005">
    <property type="protein sequence ID" value="GBQ86569.1"/>
    <property type="molecule type" value="Genomic_DNA"/>
</dbReference>
<protein>
    <recommendedName>
        <fullName evidence="8">Pantothenate synthetase</fullName>
        <shortName evidence="8">PS</shortName>
        <ecNumber evidence="8">6.3.2.1</ecNumber>
    </recommendedName>
    <alternativeName>
        <fullName evidence="8">Pantoate--beta-alanine ligase</fullName>
    </alternativeName>
    <alternativeName>
        <fullName evidence="8">Pantoate-activating enzyme</fullName>
    </alternativeName>
</protein>
<feature type="binding site" evidence="8">
    <location>
        <position position="60"/>
    </location>
    <ligand>
        <name>(R)-pantoate</name>
        <dbReference type="ChEBI" id="CHEBI:15980"/>
    </ligand>
</feature>
<feature type="binding site" evidence="8">
    <location>
        <begin position="144"/>
        <end position="147"/>
    </location>
    <ligand>
        <name>ATP</name>
        <dbReference type="ChEBI" id="CHEBI:30616"/>
    </ligand>
</feature>
<dbReference type="Pfam" id="PF02569">
    <property type="entry name" value="Pantoate_ligase"/>
    <property type="match status" value="1"/>
</dbReference>
<feature type="binding site" evidence="8">
    <location>
        <position position="60"/>
    </location>
    <ligand>
        <name>beta-alanine</name>
        <dbReference type="ChEBI" id="CHEBI:57966"/>
    </ligand>
</feature>
<keyword evidence="4 8" id="KW-0566">Pantothenate biosynthesis</keyword>
<evidence type="ECO:0000256" key="8">
    <source>
        <dbReference type="HAMAP-Rule" id="MF_00158"/>
    </source>
</evidence>
<dbReference type="Proteomes" id="UP001062776">
    <property type="component" value="Unassembled WGS sequence"/>
</dbReference>
<evidence type="ECO:0000256" key="6">
    <source>
        <dbReference type="ARBA" id="ARBA00022840"/>
    </source>
</evidence>
<feature type="binding site" evidence="8">
    <location>
        <begin position="181"/>
        <end position="184"/>
    </location>
    <ligand>
        <name>ATP</name>
        <dbReference type="ChEBI" id="CHEBI:30616"/>
    </ligand>
</feature>
<accession>A0ABQ0Q147</accession>
<keyword evidence="3 8" id="KW-0436">Ligase</keyword>
<feature type="binding site" evidence="8">
    <location>
        <position position="173"/>
    </location>
    <ligand>
        <name>ATP</name>
        <dbReference type="ChEBI" id="CHEBI:30616"/>
    </ligand>
</feature>
<dbReference type="PANTHER" id="PTHR21299">
    <property type="entry name" value="CYTIDYLATE KINASE/PANTOATE-BETA-ALANINE LIGASE"/>
    <property type="match status" value="1"/>
</dbReference>
<comment type="subunit">
    <text evidence="8">Homodimer.</text>
</comment>
<keyword evidence="10" id="KW-1185">Reference proteome</keyword>
<proteinExistence type="inferred from homology"/>
<evidence type="ECO:0000313" key="9">
    <source>
        <dbReference type="EMBL" id="GBQ86569.1"/>
    </source>
</evidence>
<reference evidence="9" key="1">
    <citation type="submission" date="2013-04" db="EMBL/GenBank/DDBJ databases">
        <title>The genome sequencing project of 58 acetic acid bacteria.</title>
        <authorList>
            <person name="Okamoto-Kainuma A."/>
            <person name="Ishikawa M."/>
            <person name="Umino S."/>
            <person name="Koizumi Y."/>
            <person name="Shiwa Y."/>
            <person name="Yoshikawa H."/>
            <person name="Matsutani M."/>
            <person name="Matsushita K."/>
        </authorList>
    </citation>
    <scope>NUCLEOTIDE SEQUENCE</scope>
    <source>
        <strain evidence="9">NRIC 0535</strain>
    </source>
</reference>
<feature type="binding site" evidence="8">
    <location>
        <begin position="29"/>
        <end position="36"/>
    </location>
    <ligand>
        <name>ATP</name>
        <dbReference type="ChEBI" id="CHEBI:30616"/>
    </ligand>
</feature>
<dbReference type="InterPro" id="IPR042176">
    <property type="entry name" value="Pantoate_ligase_C"/>
</dbReference>
<evidence type="ECO:0000313" key="10">
    <source>
        <dbReference type="Proteomes" id="UP001062776"/>
    </source>
</evidence>
<keyword evidence="6 8" id="KW-0067">ATP-binding</keyword>
<keyword evidence="5 8" id="KW-0547">Nucleotide-binding</keyword>
<evidence type="ECO:0000256" key="4">
    <source>
        <dbReference type="ARBA" id="ARBA00022655"/>
    </source>
</evidence>
<dbReference type="RefSeq" id="WP_264814865.1">
    <property type="nucleotide sequence ID" value="NZ_BAPV01000005.1"/>
</dbReference>
<comment type="caution">
    <text evidence="9">The sequence shown here is derived from an EMBL/GenBank/DDBJ whole genome shotgun (WGS) entry which is preliminary data.</text>
</comment>
<sequence length="277" mass="29876">MILRDSAALRSRVTEWKKTGASIGLVPTMGALHEGHLSLVRAAQAECARVIVSIFVNPTQFNNAHDLANYPRSEAADVALLAGVDGIFIPTVEAMYPEGYSTSVQVSGLTDRLEGAHRPGHFSGMATVVTKLFGMSGADRAYFGEKDWQQLQIIRRFTQDLNLPVSITSCPTLREADGLALSSRNRRLPEAARLRAPRLHAIMQETAWAIRAGRPIAAALTAGEADLEAVGFGPIDYLACCDAQTLMPAREMTPGQTLRLLAAAALDSVRLIDNIVI</sequence>
<dbReference type="SUPFAM" id="SSF52374">
    <property type="entry name" value="Nucleotidylyl transferase"/>
    <property type="match status" value="1"/>
</dbReference>
<feature type="binding site" evidence="8">
    <location>
        <position position="150"/>
    </location>
    <ligand>
        <name>(R)-pantoate</name>
        <dbReference type="ChEBI" id="CHEBI:15980"/>
    </ligand>
</feature>
<evidence type="ECO:0000256" key="7">
    <source>
        <dbReference type="ARBA" id="ARBA00048258"/>
    </source>
</evidence>
<evidence type="ECO:0000256" key="5">
    <source>
        <dbReference type="ARBA" id="ARBA00022741"/>
    </source>
</evidence>
<dbReference type="InterPro" id="IPR003721">
    <property type="entry name" value="Pantoate_ligase"/>
</dbReference>
<dbReference type="GO" id="GO:0016874">
    <property type="term" value="F:ligase activity"/>
    <property type="evidence" value="ECO:0007669"/>
    <property type="project" value="UniProtKB-KW"/>
</dbReference>
<comment type="similarity">
    <text evidence="2 8">Belongs to the pantothenate synthetase family.</text>
</comment>
<dbReference type="HAMAP" id="MF_00158">
    <property type="entry name" value="PanC"/>
    <property type="match status" value="1"/>
</dbReference>
<dbReference type="InterPro" id="IPR014729">
    <property type="entry name" value="Rossmann-like_a/b/a_fold"/>
</dbReference>
<dbReference type="Gene3D" id="3.30.1300.10">
    <property type="entry name" value="Pantoate-beta-alanine ligase, C-terminal domain"/>
    <property type="match status" value="1"/>
</dbReference>
<name>A0ABQ0Q147_9PROT</name>
<comment type="function">
    <text evidence="8">Catalyzes the condensation of pantoate with beta-alanine in an ATP-dependent reaction via a pantoyl-adenylate intermediate.</text>
</comment>
<comment type="subcellular location">
    <subcellularLocation>
        <location evidence="8">Cytoplasm</location>
    </subcellularLocation>
</comment>
<dbReference type="EC" id="6.3.2.1" evidence="8"/>
<keyword evidence="8" id="KW-0963">Cytoplasm</keyword>
<comment type="miscellaneous">
    <text evidence="8">The reaction proceeds by a bi uni uni bi ping pong mechanism.</text>
</comment>
<evidence type="ECO:0000256" key="1">
    <source>
        <dbReference type="ARBA" id="ARBA00004990"/>
    </source>
</evidence>
<dbReference type="CDD" id="cd00560">
    <property type="entry name" value="PanC"/>
    <property type="match status" value="1"/>
</dbReference>
<gene>
    <name evidence="8" type="primary">panC</name>
    <name evidence="9" type="ORF">AA0535_1056</name>
</gene>